<keyword evidence="1" id="KW-1133">Transmembrane helix</keyword>
<evidence type="ECO:0000313" key="3">
    <source>
        <dbReference type="Proteomes" id="UP000215459"/>
    </source>
</evidence>
<keyword evidence="1" id="KW-0812">Transmembrane</keyword>
<evidence type="ECO:0000313" key="2">
    <source>
        <dbReference type="EMBL" id="OYD08264.1"/>
    </source>
</evidence>
<organism evidence="2 3">
    <name type="scientific">Paludifilum halophilum</name>
    <dbReference type="NCBI Taxonomy" id="1642702"/>
    <lineage>
        <taxon>Bacteria</taxon>
        <taxon>Bacillati</taxon>
        <taxon>Bacillota</taxon>
        <taxon>Bacilli</taxon>
        <taxon>Bacillales</taxon>
        <taxon>Thermoactinomycetaceae</taxon>
        <taxon>Paludifilum</taxon>
    </lineage>
</organism>
<dbReference type="Proteomes" id="UP000215459">
    <property type="component" value="Unassembled WGS sequence"/>
</dbReference>
<feature type="transmembrane region" description="Helical" evidence="1">
    <location>
        <begin position="311"/>
        <end position="329"/>
    </location>
</feature>
<evidence type="ECO:0008006" key="4">
    <source>
        <dbReference type="Google" id="ProtNLM"/>
    </source>
</evidence>
<evidence type="ECO:0000256" key="1">
    <source>
        <dbReference type="SAM" id="Phobius"/>
    </source>
</evidence>
<name>A0A235B7I4_9BACL</name>
<feature type="transmembrane region" description="Helical" evidence="1">
    <location>
        <begin position="377"/>
        <end position="399"/>
    </location>
</feature>
<keyword evidence="3" id="KW-1185">Reference proteome</keyword>
<dbReference type="GO" id="GO:0016020">
    <property type="term" value="C:membrane"/>
    <property type="evidence" value="ECO:0007669"/>
    <property type="project" value="InterPro"/>
</dbReference>
<dbReference type="RefSeq" id="WP_094263569.1">
    <property type="nucleotide sequence ID" value="NZ_NOWF01000003.1"/>
</dbReference>
<dbReference type="Pfam" id="PF05975">
    <property type="entry name" value="EcsB"/>
    <property type="match status" value="1"/>
</dbReference>
<sequence length="408" mass="47563">MNTHEDLFIQRLKQAWNKGIRYCVLIARGLHLIPLFLILLVYFGYKAFLGWLPADFPAYLFMALIISWTLTQTGIRTYLKEPDPVFLLPAQSILITYFRYSLVYSAFVQVFKTTLWMAFLFPLYIDRIGGMSAFALSLITVVALKLWNVQIRWLEIQSGSHPGLALFLRGVTNLLATVWLFYGGFFGIPLIIAIVWLALVLFFYWKRTHPSHIIAWERLLAEEQRTVARYYRLANQFVDVPFVGNQVKNPPWLRFIYRWIPFGSKNTYLYLYLRTFIRYSEPLGSVFRLTLVTSILLTFMPAIPWFLTSGLFAGGLYLTAIQLPWIRRIHRYQPWFRLYPLPEQQKQTDLSRLLSVLLGVQGTLILLPPLLLQSHSYPLLLTLLGAGWVIAFFFSYVHLPVKQKKFPG</sequence>
<dbReference type="PIRSF" id="PIRSF037259">
    <property type="entry name" value="EcsB_ABC"/>
    <property type="match status" value="1"/>
</dbReference>
<dbReference type="OrthoDB" id="2447941at2"/>
<dbReference type="EMBL" id="NOWF01000003">
    <property type="protein sequence ID" value="OYD08264.1"/>
    <property type="molecule type" value="Genomic_DNA"/>
</dbReference>
<feature type="transmembrane region" description="Helical" evidence="1">
    <location>
        <begin position="131"/>
        <end position="151"/>
    </location>
</feature>
<accession>A0A235B7I4</accession>
<feature type="transmembrane region" description="Helical" evidence="1">
    <location>
        <begin position="57"/>
        <end position="79"/>
    </location>
</feature>
<dbReference type="AlphaFoldDB" id="A0A235B7I4"/>
<keyword evidence="1" id="KW-0472">Membrane</keyword>
<gene>
    <name evidence="2" type="ORF">CHM34_05270</name>
</gene>
<protein>
    <recommendedName>
        <fullName evidence="4">ABC transporter permease</fullName>
    </recommendedName>
</protein>
<dbReference type="InterPro" id="IPR010288">
    <property type="entry name" value="EcsB_ABC"/>
</dbReference>
<feature type="transmembrane region" description="Helical" evidence="1">
    <location>
        <begin position="100"/>
        <end position="125"/>
    </location>
</feature>
<proteinExistence type="predicted"/>
<feature type="transmembrane region" description="Helical" evidence="1">
    <location>
        <begin position="188"/>
        <end position="205"/>
    </location>
</feature>
<feature type="transmembrane region" description="Helical" evidence="1">
    <location>
        <begin position="286"/>
        <end position="305"/>
    </location>
</feature>
<feature type="transmembrane region" description="Helical" evidence="1">
    <location>
        <begin position="350"/>
        <end position="371"/>
    </location>
</feature>
<reference evidence="2 3" key="1">
    <citation type="submission" date="2017-07" db="EMBL/GenBank/DDBJ databases">
        <title>The genome sequence of Paludifilum halophilum highlights mechanisms for microbial adaptation to high salt environemnts.</title>
        <authorList>
            <person name="Belbahri L."/>
        </authorList>
    </citation>
    <scope>NUCLEOTIDE SEQUENCE [LARGE SCALE GENOMIC DNA]</scope>
    <source>
        <strain evidence="2 3">DSM 102817</strain>
    </source>
</reference>
<feature type="transmembrane region" description="Helical" evidence="1">
    <location>
        <begin position="20"/>
        <end position="45"/>
    </location>
</feature>
<comment type="caution">
    <text evidence="2">The sequence shown here is derived from an EMBL/GenBank/DDBJ whole genome shotgun (WGS) entry which is preliminary data.</text>
</comment>